<keyword evidence="1" id="KW-0732">Signal</keyword>
<dbReference type="OrthoDB" id="705638at2"/>
<dbReference type="STRING" id="797419.SAMN05216556_1176"/>
<reference evidence="3" key="1">
    <citation type="submission" date="2016-11" db="EMBL/GenBank/DDBJ databases">
        <authorList>
            <person name="Varghese N."/>
            <person name="Submissions S."/>
        </authorList>
    </citation>
    <scope>NUCLEOTIDE SEQUENCE [LARGE SCALE GENOMIC DNA]</scope>
    <source>
        <strain evidence="3">DSM 26349</strain>
    </source>
</reference>
<dbReference type="RefSeq" id="WP_073219087.1">
    <property type="nucleotide sequence ID" value="NZ_FNNS01000017.1"/>
</dbReference>
<dbReference type="EMBL" id="FQYV01000017">
    <property type="protein sequence ID" value="SHJ44283.1"/>
    <property type="molecule type" value="Genomic_DNA"/>
</dbReference>
<feature type="signal peptide" evidence="1">
    <location>
        <begin position="1"/>
        <end position="22"/>
    </location>
</feature>
<protein>
    <recommendedName>
        <fullName evidence="4">DUF4252 domain-containing protein</fullName>
    </recommendedName>
</protein>
<evidence type="ECO:0008006" key="4">
    <source>
        <dbReference type="Google" id="ProtNLM"/>
    </source>
</evidence>
<dbReference type="Pfam" id="PF14060">
    <property type="entry name" value="DUF4252"/>
    <property type="match status" value="1"/>
</dbReference>
<dbReference type="InterPro" id="IPR025348">
    <property type="entry name" value="DUF4252"/>
</dbReference>
<evidence type="ECO:0000256" key="1">
    <source>
        <dbReference type="SAM" id="SignalP"/>
    </source>
</evidence>
<keyword evidence="3" id="KW-1185">Reference proteome</keyword>
<evidence type="ECO:0000313" key="3">
    <source>
        <dbReference type="Proteomes" id="UP000184172"/>
    </source>
</evidence>
<name>A0A1M6JC74_9FLAO</name>
<dbReference type="Proteomes" id="UP000184172">
    <property type="component" value="Unassembled WGS sequence"/>
</dbReference>
<evidence type="ECO:0000313" key="2">
    <source>
        <dbReference type="EMBL" id="SHJ44283.1"/>
    </source>
</evidence>
<proteinExistence type="predicted"/>
<feature type="chain" id="PRO_5009918665" description="DUF4252 domain-containing protein" evidence="1">
    <location>
        <begin position="23"/>
        <end position="179"/>
    </location>
</feature>
<dbReference type="AlphaFoldDB" id="A0A1M6JC74"/>
<accession>A0A1M6JC74</accession>
<gene>
    <name evidence="2" type="ORF">SAMN04487908_1176</name>
</gene>
<organism evidence="2 3">
    <name type="scientific">Aequorivita viscosa</name>
    <dbReference type="NCBI Taxonomy" id="797419"/>
    <lineage>
        <taxon>Bacteria</taxon>
        <taxon>Pseudomonadati</taxon>
        <taxon>Bacteroidota</taxon>
        <taxon>Flavobacteriia</taxon>
        <taxon>Flavobacteriales</taxon>
        <taxon>Flavobacteriaceae</taxon>
        <taxon>Aequorivita</taxon>
    </lineage>
</organism>
<sequence>MKKIAIILALVLAPIVSWSQNAFDSFENEKDVTSALFTKNMFKLLSKLDLNSSDPEAQAYLNLVNNLENIKVFATENPVVGKKMDAAVAKYISTSKGLGELMSVKDDGQIIKFYSKEGKNENFVSELLMHLNGIVDGKSTTVIMSITGNIDLKQISKLTSDLKVPGSEQLKNLENNKGK</sequence>